<feature type="compositionally biased region" description="Low complexity" evidence="1">
    <location>
        <begin position="16"/>
        <end position="39"/>
    </location>
</feature>
<evidence type="ECO:0000313" key="3">
    <source>
        <dbReference type="EMBL" id="GKV20197.1"/>
    </source>
</evidence>
<comment type="caution">
    <text evidence="3">The sequence shown here is derived from an EMBL/GenBank/DDBJ whole genome shotgun (WGS) entry which is preliminary data.</text>
</comment>
<gene>
    <name evidence="3" type="ORF">SLEP1_g30355</name>
</gene>
<keyword evidence="2" id="KW-1133">Transmembrane helix</keyword>
<organism evidence="3 4">
    <name type="scientific">Rubroshorea leprosula</name>
    <dbReference type="NCBI Taxonomy" id="152421"/>
    <lineage>
        <taxon>Eukaryota</taxon>
        <taxon>Viridiplantae</taxon>
        <taxon>Streptophyta</taxon>
        <taxon>Embryophyta</taxon>
        <taxon>Tracheophyta</taxon>
        <taxon>Spermatophyta</taxon>
        <taxon>Magnoliopsida</taxon>
        <taxon>eudicotyledons</taxon>
        <taxon>Gunneridae</taxon>
        <taxon>Pentapetalae</taxon>
        <taxon>rosids</taxon>
        <taxon>malvids</taxon>
        <taxon>Malvales</taxon>
        <taxon>Dipterocarpaceae</taxon>
        <taxon>Rubroshorea</taxon>
    </lineage>
</organism>
<dbReference type="Proteomes" id="UP001054252">
    <property type="component" value="Unassembled WGS sequence"/>
</dbReference>
<keyword evidence="2" id="KW-0472">Membrane</keyword>
<name>A0AAV5K896_9ROSI</name>
<dbReference type="EMBL" id="BPVZ01000054">
    <property type="protein sequence ID" value="GKV20197.1"/>
    <property type="molecule type" value="Genomic_DNA"/>
</dbReference>
<keyword evidence="2" id="KW-0812">Transmembrane</keyword>
<evidence type="ECO:0000313" key="4">
    <source>
        <dbReference type="Proteomes" id="UP001054252"/>
    </source>
</evidence>
<reference evidence="3 4" key="1">
    <citation type="journal article" date="2021" name="Commun. Biol.">
        <title>The genome of Shorea leprosula (Dipterocarpaceae) highlights the ecological relevance of drought in aseasonal tropical rainforests.</title>
        <authorList>
            <person name="Ng K.K.S."/>
            <person name="Kobayashi M.J."/>
            <person name="Fawcett J.A."/>
            <person name="Hatakeyama M."/>
            <person name="Paape T."/>
            <person name="Ng C.H."/>
            <person name="Ang C.C."/>
            <person name="Tnah L.H."/>
            <person name="Lee C.T."/>
            <person name="Nishiyama T."/>
            <person name="Sese J."/>
            <person name="O'Brien M.J."/>
            <person name="Copetti D."/>
            <person name="Mohd Noor M.I."/>
            <person name="Ong R.C."/>
            <person name="Putra M."/>
            <person name="Sireger I.Z."/>
            <person name="Indrioko S."/>
            <person name="Kosugi Y."/>
            <person name="Izuno A."/>
            <person name="Isagi Y."/>
            <person name="Lee S.L."/>
            <person name="Shimizu K.K."/>
        </authorList>
    </citation>
    <scope>NUCLEOTIDE SEQUENCE [LARGE SCALE GENOMIC DNA]</scope>
    <source>
        <strain evidence="3">214</strain>
    </source>
</reference>
<keyword evidence="4" id="KW-1185">Reference proteome</keyword>
<feature type="transmembrane region" description="Helical" evidence="2">
    <location>
        <begin position="226"/>
        <end position="246"/>
    </location>
</feature>
<feature type="transmembrane region" description="Helical" evidence="2">
    <location>
        <begin position="258"/>
        <end position="280"/>
    </location>
</feature>
<accession>A0AAV5K896</accession>
<feature type="transmembrane region" description="Helical" evidence="2">
    <location>
        <begin position="300"/>
        <end position="322"/>
    </location>
</feature>
<evidence type="ECO:0000256" key="1">
    <source>
        <dbReference type="SAM" id="MobiDB-lite"/>
    </source>
</evidence>
<dbReference type="AlphaFoldDB" id="A0AAV5K896"/>
<sequence length="324" mass="35386">MAGVSQPQKVQIGGSAAPPNNTTPPAIAATNTAKAPPNATDFTQGFVTMADLTALLDKERSRQSLTTFQFIHDPPYPKEILSKPYPKNYGSPTFPLYDKRKGSGVKNVSKFLGAIGAHIGDKDSCLLFLANDILTLDRQIQWNPAKDFYTFSTCFASLSICSSQSPTMSNLPLSRYVFASLNSSNSGTYALGVIYGILTQMKEFLIHLSKGSYFQMPHSRIRCMKAFSIITFLALLHMLSISLNLAKTKEDLSLDMIFLKLTAFFDMLLASSSTSISSLLGMDSFKAIAKYGTPFSGIVFYANFDIKHAIIFITTLVVGLIVTS</sequence>
<proteinExistence type="predicted"/>
<protein>
    <submittedName>
        <fullName evidence="3">Uncharacterized protein</fullName>
    </submittedName>
</protein>
<feature type="region of interest" description="Disordered" evidence="1">
    <location>
        <begin position="1"/>
        <end position="39"/>
    </location>
</feature>
<evidence type="ECO:0000256" key="2">
    <source>
        <dbReference type="SAM" id="Phobius"/>
    </source>
</evidence>